<dbReference type="NCBIfam" id="TIGR00595">
    <property type="entry name" value="priA"/>
    <property type="match status" value="1"/>
</dbReference>
<keyword evidence="1 12" id="KW-0639">Primosome</keyword>
<dbReference type="Pfam" id="PF00271">
    <property type="entry name" value="Helicase_C"/>
    <property type="match status" value="1"/>
</dbReference>
<dbReference type="KEGG" id="tsa:AciPR4_1311"/>
<dbReference type="GO" id="GO:0006302">
    <property type="term" value="P:double-strand break repair"/>
    <property type="evidence" value="ECO:0007669"/>
    <property type="project" value="InterPro"/>
</dbReference>
<keyword evidence="16" id="KW-1185">Reference proteome</keyword>
<evidence type="ECO:0000256" key="1">
    <source>
        <dbReference type="ARBA" id="ARBA00022515"/>
    </source>
</evidence>
<dbReference type="GO" id="GO:0008270">
    <property type="term" value="F:zinc ion binding"/>
    <property type="evidence" value="ECO:0007669"/>
    <property type="project" value="UniProtKB-UniRule"/>
</dbReference>
<evidence type="ECO:0000256" key="4">
    <source>
        <dbReference type="ARBA" id="ARBA00022741"/>
    </source>
</evidence>
<dbReference type="RefSeq" id="WP_013567868.1">
    <property type="nucleotide sequence ID" value="NC_014963.1"/>
</dbReference>
<dbReference type="GO" id="GO:0003677">
    <property type="term" value="F:DNA binding"/>
    <property type="evidence" value="ECO:0007669"/>
    <property type="project" value="UniProtKB-UniRule"/>
</dbReference>
<dbReference type="OrthoDB" id="9759544at2"/>
<evidence type="ECO:0000259" key="13">
    <source>
        <dbReference type="PROSITE" id="PS51192"/>
    </source>
</evidence>
<reference evidence="15 16" key="1">
    <citation type="journal article" date="2012" name="Stand. Genomic Sci.">
        <title>Complete genome sequence of Terriglobus saanensis type strain SP1PR4(T), an Acidobacteria from tundra soil.</title>
        <authorList>
            <person name="Rawat S.R."/>
            <person name="Mannisto M.K."/>
            <person name="Starovoytov V."/>
            <person name="Goodwin L."/>
            <person name="Nolan M."/>
            <person name="Hauser L."/>
            <person name="Land M."/>
            <person name="Davenport K.W."/>
            <person name="Woyke T."/>
            <person name="Haggblom M.M."/>
        </authorList>
    </citation>
    <scope>NUCLEOTIDE SEQUENCE</scope>
    <source>
        <strain evidence="16">ATCC BAA-1853 / DSM 23119 / SP1PR4</strain>
    </source>
</reference>
<keyword evidence="3 12" id="KW-0479">Metal-binding</keyword>
<dbReference type="GO" id="GO:0016887">
    <property type="term" value="F:ATP hydrolysis activity"/>
    <property type="evidence" value="ECO:0007669"/>
    <property type="project" value="RHEA"/>
</dbReference>
<keyword evidence="4 12" id="KW-0547">Nucleotide-binding</keyword>
<comment type="function">
    <text evidence="12">Initiates the restart of stalled replication forks, which reloads the replicative helicase on sites other than the origin of replication. Recognizes and binds to abandoned replication forks and remodels them to uncover a helicase loading site. Promotes assembly of the primosome at these replication forks.</text>
</comment>
<dbReference type="GO" id="GO:0006310">
    <property type="term" value="P:DNA recombination"/>
    <property type="evidence" value="ECO:0007669"/>
    <property type="project" value="InterPro"/>
</dbReference>
<dbReference type="GO" id="GO:0006269">
    <property type="term" value="P:DNA replication, synthesis of primer"/>
    <property type="evidence" value="ECO:0007669"/>
    <property type="project" value="UniProtKB-KW"/>
</dbReference>
<dbReference type="InterPro" id="IPR011545">
    <property type="entry name" value="DEAD/DEAH_box_helicase_dom"/>
</dbReference>
<dbReference type="SUPFAM" id="SSF52540">
    <property type="entry name" value="P-loop containing nucleoside triphosphate hydrolases"/>
    <property type="match status" value="2"/>
</dbReference>
<dbReference type="GO" id="GO:0043138">
    <property type="term" value="F:3'-5' DNA helicase activity"/>
    <property type="evidence" value="ECO:0007669"/>
    <property type="project" value="UniProtKB-EC"/>
</dbReference>
<evidence type="ECO:0000256" key="3">
    <source>
        <dbReference type="ARBA" id="ARBA00022723"/>
    </source>
</evidence>
<dbReference type="Pfam" id="PF18074">
    <property type="entry name" value="PriA_C"/>
    <property type="match status" value="1"/>
</dbReference>
<dbReference type="InterPro" id="IPR027417">
    <property type="entry name" value="P-loop_NTPase"/>
</dbReference>
<keyword evidence="7 12" id="KW-0862">Zinc</keyword>
<feature type="binding site" evidence="12">
    <location>
        <position position="565"/>
    </location>
    <ligand>
        <name>Zn(2+)</name>
        <dbReference type="ChEBI" id="CHEBI:29105"/>
        <label>2</label>
    </ligand>
</feature>
<dbReference type="InterPro" id="IPR042115">
    <property type="entry name" value="PriA_3primeBD_sf"/>
</dbReference>
<dbReference type="HAMAP" id="MF_00983">
    <property type="entry name" value="PriA"/>
    <property type="match status" value="1"/>
</dbReference>
<dbReference type="SMART" id="SM00487">
    <property type="entry name" value="DEXDc"/>
    <property type="match status" value="1"/>
</dbReference>
<gene>
    <name evidence="12" type="primary">priA</name>
    <name evidence="15" type="ordered locus">AciPR4_1311</name>
</gene>
<feature type="binding site" evidence="12">
    <location>
        <position position="528"/>
    </location>
    <ligand>
        <name>Zn(2+)</name>
        <dbReference type="ChEBI" id="CHEBI:29105"/>
        <label>1</label>
    </ligand>
</feature>
<sequence>MSLFADVALPVPLDKPFTYAVNGVVPVVGARVIVPFSGQRLMGVVVRLHNIAPTDGFEIKPIQQVLDSEALLDRYLLKLAEWIAQYYVAPLGEVLRGMLPLMAEVKRDLLYRITDHGRKVLYEGAEKGSSRRSKLSPEDQNREYAILNYLDSGEPAKPSAIRSATQAGKALLDAMARKKWLLREAVADTRDARRLEKIAVLVEDTRMPKLNENQQLILAELAAAGGRMRVRDLRNSGTLLENKVPESTLATLVKRNLVRIDEEPETFYLGGVHAEGKKHAHEHALNETQTEAYAAIAIALDKGGFQPHLLYGVTGSGKTAVYFAAMKRALEAGKSSLLLVPEIGLTPAMAAQMFAAFGDDVALLHSQLTPDERAEQWHRIRRGDARIVVGTRSAVFAPVANLGLIVIDEEHDSSYKQEETPRYHGRDTAVMRAKLLDIPIVLGSATPSLESWANAQKGRYALITMAERVSNRPLPAVELIDMREEFRNTGTDQIFSRQLILETQAALDRGEQAMILLNRRGYSYVVMCRACGDKIQCENCAISMTFHKPVLGADAHAHAGERLECHYCGFRRNVPKRCPKCESEHLYYLGAGSQQGEERLQEIFPGARIGRMDRDTVRTRVDMERMLSRLHSGEINLLVGTQMIAKGHDIHGVTVVGVVGCDHALGLPDFRAAERVFQLLTQVSGRAGRGDAPGRVVVQTYHPDHYAIRFAARHDYLGFVAKEMQYRRWMHYPPNTVLTNIVLQSQKLEEASAWAANIGKWFVSRGTPGLRVLGPAAAPIVRLKRIYRFHFVLKAEKRQTLNSILYAMLAHADAQGIPRRGILIDVDALHLM</sequence>
<dbReference type="SMART" id="SM00490">
    <property type="entry name" value="HELICc"/>
    <property type="match status" value="1"/>
</dbReference>
<feature type="domain" description="Helicase C-terminal" evidence="14">
    <location>
        <begin position="573"/>
        <end position="749"/>
    </location>
</feature>
<dbReference type="HOGENOM" id="CLU_013353_3_1_0"/>
<evidence type="ECO:0000256" key="6">
    <source>
        <dbReference type="ARBA" id="ARBA00022806"/>
    </source>
</evidence>
<comment type="catalytic activity">
    <reaction evidence="12">
        <text>Couples ATP hydrolysis with the unwinding of duplex DNA by translocating in the 3'-5' direction.</text>
        <dbReference type="EC" id="5.6.2.4"/>
    </reaction>
</comment>
<dbReference type="PANTHER" id="PTHR30580:SF0">
    <property type="entry name" value="PRIMOSOMAL PROTEIN N"/>
    <property type="match status" value="1"/>
</dbReference>
<evidence type="ECO:0000256" key="12">
    <source>
        <dbReference type="HAMAP-Rule" id="MF_00983"/>
    </source>
</evidence>
<dbReference type="GO" id="GO:1990077">
    <property type="term" value="C:primosome complex"/>
    <property type="evidence" value="ECO:0007669"/>
    <property type="project" value="UniProtKB-UniRule"/>
</dbReference>
<dbReference type="STRING" id="401053.AciPR4_1311"/>
<feature type="binding site" evidence="12">
    <location>
        <position position="568"/>
    </location>
    <ligand>
        <name>Zn(2+)</name>
        <dbReference type="ChEBI" id="CHEBI:29105"/>
        <label>2</label>
    </ligand>
</feature>
<dbReference type="EC" id="5.6.2.4" evidence="12"/>
<dbReference type="GO" id="GO:0006270">
    <property type="term" value="P:DNA replication initiation"/>
    <property type="evidence" value="ECO:0007669"/>
    <property type="project" value="TreeGrafter"/>
</dbReference>
<dbReference type="FunFam" id="3.40.1440.60:FF:000001">
    <property type="entry name" value="Primosomal protein N"/>
    <property type="match status" value="1"/>
</dbReference>
<dbReference type="InterPro" id="IPR001650">
    <property type="entry name" value="Helicase_C-like"/>
</dbReference>
<dbReference type="AlphaFoldDB" id="E8UZB7"/>
<dbReference type="PANTHER" id="PTHR30580">
    <property type="entry name" value="PRIMOSOMAL PROTEIN N"/>
    <property type="match status" value="1"/>
</dbReference>
<protein>
    <recommendedName>
        <fullName evidence="12">Replication restart protein PriA</fullName>
    </recommendedName>
    <alternativeName>
        <fullName evidence="12">ATP-dependent DNA helicase PriA</fullName>
        <ecNumber evidence="12">5.6.2.4</ecNumber>
    </alternativeName>
    <alternativeName>
        <fullName evidence="12">DNA 3'-5' helicase PriA</fullName>
    </alternativeName>
</protein>
<name>E8UZB7_TERSS</name>
<dbReference type="FunFam" id="3.40.50.300:FF:000489">
    <property type="entry name" value="Primosome assembly protein PriA"/>
    <property type="match status" value="1"/>
</dbReference>
<dbReference type="CDD" id="cd17929">
    <property type="entry name" value="DEXHc_priA"/>
    <property type="match status" value="1"/>
</dbReference>
<dbReference type="InterPro" id="IPR014001">
    <property type="entry name" value="Helicase_ATP-bd"/>
</dbReference>
<accession>E8UZB7</accession>
<comment type="similarity">
    <text evidence="12">Belongs to the helicase family. PriA subfamily.</text>
</comment>
<evidence type="ECO:0000256" key="10">
    <source>
        <dbReference type="ARBA" id="ARBA00023235"/>
    </source>
</evidence>
<dbReference type="EMBL" id="CP002467">
    <property type="protein sequence ID" value="ADV82135.1"/>
    <property type="molecule type" value="Genomic_DNA"/>
</dbReference>
<evidence type="ECO:0000256" key="7">
    <source>
        <dbReference type="ARBA" id="ARBA00022833"/>
    </source>
</evidence>
<feature type="binding site" evidence="12">
    <location>
        <position position="581"/>
    </location>
    <ligand>
        <name>Zn(2+)</name>
        <dbReference type="ChEBI" id="CHEBI:29105"/>
        <label>1</label>
    </ligand>
</feature>
<evidence type="ECO:0000259" key="14">
    <source>
        <dbReference type="PROSITE" id="PS51194"/>
    </source>
</evidence>
<keyword evidence="10 12" id="KW-0413">Isomerase</keyword>
<dbReference type="eggNOG" id="COG1198">
    <property type="taxonomic scope" value="Bacteria"/>
</dbReference>
<dbReference type="PROSITE" id="PS51194">
    <property type="entry name" value="HELICASE_CTER"/>
    <property type="match status" value="1"/>
</dbReference>
<dbReference type="InterPro" id="IPR005259">
    <property type="entry name" value="PriA"/>
</dbReference>
<dbReference type="InterPro" id="IPR041236">
    <property type="entry name" value="PriA_C"/>
</dbReference>
<dbReference type="InterPro" id="IPR041222">
    <property type="entry name" value="PriA_3primeBD"/>
</dbReference>
<proteinExistence type="inferred from homology"/>
<dbReference type="PROSITE" id="PS51192">
    <property type="entry name" value="HELICASE_ATP_BIND_1"/>
    <property type="match status" value="1"/>
</dbReference>
<organism evidence="15 16">
    <name type="scientific">Terriglobus saanensis (strain ATCC BAA-1853 / DSM 23119 / SP1PR4)</name>
    <dbReference type="NCBI Taxonomy" id="401053"/>
    <lineage>
        <taxon>Bacteria</taxon>
        <taxon>Pseudomonadati</taxon>
        <taxon>Acidobacteriota</taxon>
        <taxon>Terriglobia</taxon>
        <taxon>Terriglobales</taxon>
        <taxon>Acidobacteriaceae</taxon>
        <taxon>Terriglobus</taxon>
    </lineage>
</organism>
<evidence type="ECO:0000313" key="16">
    <source>
        <dbReference type="Proteomes" id="UP000006844"/>
    </source>
</evidence>
<dbReference type="Pfam" id="PF00270">
    <property type="entry name" value="DEAD"/>
    <property type="match status" value="1"/>
</dbReference>
<keyword evidence="2 12" id="KW-0235">DNA replication</keyword>
<keyword evidence="9 12" id="KW-0238">DNA-binding</keyword>
<feature type="binding site" evidence="12">
    <location>
        <position position="540"/>
    </location>
    <ligand>
        <name>Zn(2+)</name>
        <dbReference type="ChEBI" id="CHEBI:29105"/>
        <label>2</label>
    </ligand>
</feature>
<comment type="subunit">
    <text evidence="12">Component of the replication restart primosome.</text>
</comment>
<comment type="cofactor">
    <cofactor evidence="12">
        <name>Zn(2+)</name>
        <dbReference type="ChEBI" id="CHEBI:29105"/>
    </cofactor>
    <text evidence="12">Binds 2 zinc ions per subunit.</text>
</comment>
<dbReference type="Pfam" id="PF17764">
    <property type="entry name" value="PriA_3primeBD"/>
    <property type="match status" value="1"/>
</dbReference>
<feature type="domain" description="Helicase ATP-binding" evidence="13">
    <location>
        <begin position="299"/>
        <end position="465"/>
    </location>
</feature>
<evidence type="ECO:0000256" key="9">
    <source>
        <dbReference type="ARBA" id="ARBA00023125"/>
    </source>
</evidence>
<dbReference type="Proteomes" id="UP000006844">
    <property type="component" value="Chromosome"/>
</dbReference>
<evidence type="ECO:0000313" key="15">
    <source>
        <dbReference type="EMBL" id="ADV82135.1"/>
    </source>
</evidence>
<evidence type="ECO:0000256" key="8">
    <source>
        <dbReference type="ARBA" id="ARBA00022840"/>
    </source>
</evidence>
<dbReference type="CDD" id="cd18804">
    <property type="entry name" value="SF2_C_priA"/>
    <property type="match status" value="1"/>
</dbReference>
<feature type="binding site" evidence="12">
    <location>
        <position position="531"/>
    </location>
    <ligand>
        <name>Zn(2+)</name>
        <dbReference type="ChEBI" id="CHEBI:29105"/>
        <label>1</label>
    </ligand>
</feature>
<dbReference type="Gene3D" id="3.40.50.300">
    <property type="entry name" value="P-loop containing nucleotide triphosphate hydrolases"/>
    <property type="match status" value="2"/>
</dbReference>
<evidence type="ECO:0000256" key="2">
    <source>
        <dbReference type="ARBA" id="ARBA00022705"/>
    </source>
</evidence>
<feature type="binding site" evidence="12">
    <location>
        <position position="537"/>
    </location>
    <ligand>
        <name>Zn(2+)</name>
        <dbReference type="ChEBI" id="CHEBI:29105"/>
        <label>2</label>
    </ligand>
</feature>
<dbReference type="Gene3D" id="3.40.1440.60">
    <property type="entry name" value="PriA, 3(prime) DNA-binding domain"/>
    <property type="match status" value="1"/>
</dbReference>
<keyword evidence="5 12" id="KW-0378">Hydrolase</keyword>
<feature type="binding site" evidence="12">
    <location>
        <position position="578"/>
    </location>
    <ligand>
        <name>Zn(2+)</name>
        <dbReference type="ChEBI" id="CHEBI:29105"/>
        <label>1</label>
    </ligand>
</feature>
<keyword evidence="8 12" id="KW-0067">ATP-binding</keyword>
<evidence type="ECO:0000256" key="5">
    <source>
        <dbReference type="ARBA" id="ARBA00022801"/>
    </source>
</evidence>
<comment type="catalytic activity">
    <reaction evidence="11 12">
        <text>ATP + H2O = ADP + phosphate + H(+)</text>
        <dbReference type="Rhea" id="RHEA:13065"/>
        <dbReference type="ChEBI" id="CHEBI:15377"/>
        <dbReference type="ChEBI" id="CHEBI:15378"/>
        <dbReference type="ChEBI" id="CHEBI:30616"/>
        <dbReference type="ChEBI" id="CHEBI:43474"/>
        <dbReference type="ChEBI" id="CHEBI:456216"/>
        <dbReference type="EC" id="5.6.2.4"/>
    </reaction>
</comment>
<evidence type="ECO:0000256" key="11">
    <source>
        <dbReference type="ARBA" id="ARBA00048988"/>
    </source>
</evidence>
<keyword evidence="6 12" id="KW-0347">Helicase</keyword>
<dbReference type="GO" id="GO:0005524">
    <property type="term" value="F:ATP binding"/>
    <property type="evidence" value="ECO:0007669"/>
    <property type="project" value="UniProtKB-UniRule"/>
</dbReference>